<evidence type="ECO:0000259" key="1">
    <source>
        <dbReference type="Pfam" id="PF04296"/>
    </source>
</evidence>
<feature type="domain" description="YlxR" evidence="1">
    <location>
        <begin position="18"/>
        <end position="91"/>
    </location>
</feature>
<dbReference type="Proteomes" id="UP000019246">
    <property type="component" value="Unassembled WGS sequence"/>
</dbReference>
<evidence type="ECO:0000313" key="3">
    <source>
        <dbReference type="Proteomes" id="UP000019246"/>
    </source>
</evidence>
<dbReference type="STRING" id="1265818.MAQA_08507"/>
<dbReference type="InterPro" id="IPR037465">
    <property type="entry name" value="YlxR"/>
</dbReference>
<dbReference type="Pfam" id="PF04296">
    <property type="entry name" value="YlxR"/>
    <property type="match status" value="1"/>
</dbReference>
<dbReference type="NCBIfam" id="NF047356">
    <property type="entry name" value="RNA_bind_RnpM"/>
    <property type="match status" value="1"/>
</dbReference>
<proteinExistence type="predicted"/>
<dbReference type="RefSeq" id="WP_052008521.1">
    <property type="nucleotide sequence ID" value="NZ_AOCG01000009.1"/>
</dbReference>
<sequence>MKNKGEKRTCGAKKIPLRKCIVTGERLPKQDLLRIAYSKEGELTIDPTGKAPGRGFYIKKDVDVAKRTKEKNTLFHQLKMKEQEGFYDELIAYVESLEDENHG</sequence>
<dbReference type="SUPFAM" id="SSF64376">
    <property type="entry name" value="YlxR-like"/>
    <property type="match status" value="1"/>
</dbReference>
<organism evidence="2 3">
    <name type="scientific">Listeria aquatica FSL S10-1188</name>
    <dbReference type="NCBI Taxonomy" id="1265818"/>
    <lineage>
        <taxon>Bacteria</taxon>
        <taxon>Bacillati</taxon>
        <taxon>Bacillota</taxon>
        <taxon>Bacilli</taxon>
        <taxon>Bacillales</taxon>
        <taxon>Listeriaceae</taxon>
        <taxon>Listeria</taxon>
    </lineage>
</organism>
<comment type="caution">
    <text evidence="2">The sequence shown here is derived from an EMBL/GenBank/DDBJ whole genome shotgun (WGS) entry which is preliminary data.</text>
</comment>
<dbReference type="EMBL" id="AOCG01000009">
    <property type="protein sequence ID" value="EUJ18623.1"/>
    <property type="molecule type" value="Genomic_DNA"/>
</dbReference>
<dbReference type="InterPro" id="IPR035931">
    <property type="entry name" value="YlxR-like_sf"/>
</dbReference>
<gene>
    <name evidence="2" type="ORF">MAQA_08507</name>
</gene>
<evidence type="ECO:0000313" key="2">
    <source>
        <dbReference type="EMBL" id="EUJ18623.1"/>
    </source>
</evidence>
<dbReference type="Gene3D" id="3.30.1230.10">
    <property type="entry name" value="YlxR-like"/>
    <property type="match status" value="1"/>
</dbReference>
<accession>W7BFU1</accession>
<dbReference type="PANTHER" id="PTHR34215:SF1">
    <property type="entry name" value="YLXR DOMAIN-CONTAINING PROTEIN"/>
    <property type="match status" value="1"/>
</dbReference>
<dbReference type="AlphaFoldDB" id="W7BFU1"/>
<reference evidence="2 3" key="1">
    <citation type="journal article" date="2014" name="Int. J. Syst. Evol. Microbiol.">
        <title>Listeria floridensis sp. nov., Listeria aquatica sp. nov., Listeria cornellensis sp. nov., Listeria riparia sp. nov. and Listeria grandensis sp. nov., from agricultural and natural environments.</title>
        <authorList>
            <person name="den Bakker H.C."/>
            <person name="Warchocki S."/>
            <person name="Wright E.M."/>
            <person name="Allred A.F."/>
            <person name="Ahlstrom C."/>
            <person name="Manuel C.S."/>
            <person name="Stasiewicz M.J."/>
            <person name="Burrell A."/>
            <person name="Roof S."/>
            <person name="Strawn L."/>
            <person name="Fortes E.D."/>
            <person name="Nightingale K.K."/>
            <person name="Kephart D."/>
            <person name="Wiedmann M."/>
        </authorList>
    </citation>
    <scope>NUCLEOTIDE SEQUENCE [LARGE SCALE GENOMIC DNA]</scope>
    <source>
        <strain evidence="2 3">FSL S10-1188</strain>
    </source>
</reference>
<dbReference type="CDD" id="cd00279">
    <property type="entry name" value="YlxR"/>
    <property type="match status" value="1"/>
</dbReference>
<dbReference type="PANTHER" id="PTHR34215">
    <property type="entry name" value="BLL0784 PROTEIN"/>
    <property type="match status" value="1"/>
</dbReference>
<dbReference type="PATRIC" id="fig|1265818.5.peg.1713"/>
<name>W7BFU1_9LIST</name>
<dbReference type="OrthoDB" id="9813251at2"/>
<dbReference type="InterPro" id="IPR007393">
    <property type="entry name" value="YlxR_dom"/>
</dbReference>
<protein>
    <recommendedName>
        <fullName evidence="1">YlxR domain-containing protein</fullName>
    </recommendedName>
</protein>
<keyword evidence="3" id="KW-1185">Reference proteome</keyword>